<evidence type="ECO:0000256" key="3">
    <source>
        <dbReference type="ARBA" id="ARBA00006347"/>
    </source>
</evidence>
<dbReference type="OrthoDB" id="427280at2759"/>
<dbReference type="EMBL" id="CACSLK010023397">
    <property type="protein sequence ID" value="CAA0822580.1"/>
    <property type="molecule type" value="Genomic_DNA"/>
</dbReference>
<name>A0A9N7N609_STRHE</name>
<dbReference type="Pfam" id="PF13848">
    <property type="entry name" value="Thioredoxin_6"/>
    <property type="match status" value="1"/>
</dbReference>
<evidence type="ECO:0000256" key="10">
    <source>
        <dbReference type="ARBA" id="ARBA00023284"/>
    </source>
</evidence>
<evidence type="ECO:0000313" key="12">
    <source>
        <dbReference type="Proteomes" id="UP001153555"/>
    </source>
</evidence>
<dbReference type="GO" id="GO:0034976">
    <property type="term" value="P:response to endoplasmic reticulum stress"/>
    <property type="evidence" value="ECO:0007669"/>
    <property type="project" value="TreeGrafter"/>
</dbReference>
<dbReference type="PANTHER" id="PTHR18929:SF189">
    <property type="entry name" value="PROTEIN DISULFIDE ISOMERASE-LIKE 1-5-RELATED"/>
    <property type="match status" value="1"/>
</dbReference>
<sequence>MEEMVIWARKKTGSPVIRINSVDEANGFLKQHSKYAIGIFDKFEGPEYGEFKKAATTDDEIQFVETNSKEVAEVLYHVGKLDKPFFGLAKSEPEKYPPLDGNLTSDRILQFLENNKFPLVNVMTELKSAKVFSSTNKRQVYVFAEADDLKKLTESLQEVAKKFKSEVRSYVSGVRIAGLHYVACKTFFFPVLFFF</sequence>
<dbReference type="AlphaFoldDB" id="A0A9N7N609"/>
<reference evidence="11" key="1">
    <citation type="submission" date="2019-12" db="EMBL/GenBank/DDBJ databases">
        <authorList>
            <person name="Scholes J."/>
        </authorList>
    </citation>
    <scope>NUCLEOTIDE SEQUENCE</scope>
</reference>
<dbReference type="CDD" id="cd02981">
    <property type="entry name" value="PDI_b_family"/>
    <property type="match status" value="1"/>
</dbReference>
<proteinExistence type="inferred from homology"/>
<comment type="caution">
    <text evidence="11">The sequence shown here is derived from an EMBL/GenBank/DDBJ whole genome shotgun (WGS) entry which is preliminary data.</text>
</comment>
<accession>A0A9N7N609</accession>
<evidence type="ECO:0000256" key="2">
    <source>
        <dbReference type="ARBA" id="ARBA00004319"/>
    </source>
</evidence>
<keyword evidence="10" id="KW-0676">Redox-active center</keyword>
<keyword evidence="7" id="KW-0256">Endoplasmic reticulum</keyword>
<dbReference type="PANTHER" id="PTHR18929">
    <property type="entry name" value="PROTEIN DISULFIDE ISOMERASE"/>
    <property type="match status" value="1"/>
</dbReference>
<dbReference type="GO" id="GO:0006457">
    <property type="term" value="P:protein folding"/>
    <property type="evidence" value="ECO:0007669"/>
    <property type="project" value="TreeGrafter"/>
</dbReference>
<dbReference type="GO" id="GO:0005788">
    <property type="term" value="C:endoplasmic reticulum lumen"/>
    <property type="evidence" value="ECO:0007669"/>
    <property type="project" value="UniProtKB-SubCell"/>
</dbReference>
<evidence type="ECO:0000256" key="4">
    <source>
        <dbReference type="ARBA" id="ARBA00012723"/>
    </source>
</evidence>
<dbReference type="Gene3D" id="3.40.30.10">
    <property type="entry name" value="Glutaredoxin"/>
    <property type="match status" value="2"/>
</dbReference>
<keyword evidence="6" id="KW-0677">Repeat</keyword>
<dbReference type="SUPFAM" id="SSF52833">
    <property type="entry name" value="Thioredoxin-like"/>
    <property type="match status" value="1"/>
</dbReference>
<keyword evidence="9 11" id="KW-0413">Isomerase</keyword>
<keyword evidence="5" id="KW-0732">Signal</keyword>
<evidence type="ECO:0000256" key="8">
    <source>
        <dbReference type="ARBA" id="ARBA00023157"/>
    </source>
</evidence>
<comment type="catalytic activity">
    <reaction evidence="1">
        <text>Catalyzes the rearrangement of -S-S- bonds in proteins.</text>
        <dbReference type="EC" id="5.3.4.1"/>
    </reaction>
</comment>
<comment type="similarity">
    <text evidence="3">Belongs to the protein disulfide isomerase family.</text>
</comment>
<evidence type="ECO:0000313" key="11">
    <source>
        <dbReference type="EMBL" id="CAA0822580.1"/>
    </source>
</evidence>
<dbReference type="InterPro" id="IPR036249">
    <property type="entry name" value="Thioredoxin-like_sf"/>
</dbReference>
<keyword evidence="8" id="KW-1015">Disulfide bond</keyword>
<evidence type="ECO:0000256" key="6">
    <source>
        <dbReference type="ARBA" id="ARBA00022737"/>
    </source>
</evidence>
<dbReference type="GO" id="GO:0003756">
    <property type="term" value="F:protein disulfide isomerase activity"/>
    <property type="evidence" value="ECO:0007669"/>
    <property type="project" value="UniProtKB-EC"/>
</dbReference>
<evidence type="ECO:0000256" key="5">
    <source>
        <dbReference type="ARBA" id="ARBA00022729"/>
    </source>
</evidence>
<dbReference type="EC" id="5.3.4.1" evidence="4"/>
<gene>
    <name evidence="11" type="ORF">SHERM_20045</name>
</gene>
<keyword evidence="12" id="KW-1185">Reference proteome</keyword>
<evidence type="ECO:0000256" key="9">
    <source>
        <dbReference type="ARBA" id="ARBA00023235"/>
    </source>
</evidence>
<dbReference type="Proteomes" id="UP001153555">
    <property type="component" value="Unassembled WGS sequence"/>
</dbReference>
<protein>
    <recommendedName>
        <fullName evidence="4">protein disulfide-isomerase</fullName>
        <ecNumber evidence="4">5.3.4.1</ecNumber>
    </recommendedName>
</protein>
<dbReference type="FunFam" id="3.40.30.10:FF:000042">
    <property type="entry name" value="protein disulfide-isomerase A2"/>
    <property type="match status" value="1"/>
</dbReference>
<evidence type="ECO:0000256" key="1">
    <source>
        <dbReference type="ARBA" id="ARBA00001182"/>
    </source>
</evidence>
<organism evidence="11 12">
    <name type="scientific">Striga hermonthica</name>
    <name type="common">Purple witchweed</name>
    <name type="synonym">Buchnera hermonthica</name>
    <dbReference type="NCBI Taxonomy" id="68872"/>
    <lineage>
        <taxon>Eukaryota</taxon>
        <taxon>Viridiplantae</taxon>
        <taxon>Streptophyta</taxon>
        <taxon>Embryophyta</taxon>
        <taxon>Tracheophyta</taxon>
        <taxon>Spermatophyta</taxon>
        <taxon>Magnoliopsida</taxon>
        <taxon>eudicotyledons</taxon>
        <taxon>Gunneridae</taxon>
        <taxon>Pentapetalae</taxon>
        <taxon>asterids</taxon>
        <taxon>lamiids</taxon>
        <taxon>Lamiales</taxon>
        <taxon>Orobanchaceae</taxon>
        <taxon>Buchnereae</taxon>
        <taxon>Striga</taxon>
    </lineage>
</organism>
<evidence type="ECO:0000256" key="7">
    <source>
        <dbReference type="ARBA" id="ARBA00022824"/>
    </source>
</evidence>
<comment type="subcellular location">
    <subcellularLocation>
        <location evidence="2">Endoplasmic reticulum lumen</location>
    </subcellularLocation>
</comment>